<dbReference type="AlphaFoldDB" id="A0A292PKW8"/>
<feature type="region of interest" description="Disordered" evidence="1">
    <location>
        <begin position="134"/>
        <end position="169"/>
    </location>
</feature>
<keyword evidence="3" id="KW-1185">Reference proteome</keyword>
<name>A0A292PKW8_9PEZI</name>
<dbReference type="Proteomes" id="UP001412239">
    <property type="component" value="Unassembled WGS sequence"/>
</dbReference>
<feature type="compositionally biased region" description="Basic and acidic residues" evidence="1">
    <location>
        <begin position="159"/>
        <end position="169"/>
    </location>
</feature>
<evidence type="ECO:0000313" key="2">
    <source>
        <dbReference type="EMBL" id="CUS07248.1"/>
    </source>
</evidence>
<gene>
    <name evidence="2" type="ORF">GSTUAT00008663001</name>
</gene>
<protein>
    <submittedName>
        <fullName evidence="2">Uncharacterized protein</fullName>
    </submittedName>
</protein>
<proteinExistence type="predicted"/>
<accession>A0A292PKW8</accession>
<sequence length="169" mass="18521">MTHDITSPAPSTANIHVPSSDPMEFEAGVIHPTNSNGEPHRPYPVSTNPLGFSFTGQLIVQPGIPNQTPEKKPAEIPTQISTNTTEGAVSHVNENDKIQEDATHQKAVHEYFTLFPIHEALLIVLWQDAGETGSFPSMNPREGYTNPPRDLANGVDWSQLEKEMASDDK</sequence>
<feature type="compositionally biased region" description="Polar residues" evidence="1">
    <location>
        <begin position="1"/>
        <end position="14"/>
    </location>
</feature>
<feature type="region of interest" description="Disordered" evidence="1">
    <location>
        <begin position="65"/>
        <end position="86"/>
    </location>
</feature>
<evidence type="ECO:0000256" key="1">
    <source>
        <dbReference type="SAM" id="MobiDB-lite"/>
    </source>
</evidence>
<dbReference type="EMBL" id="LN891228">
    <property type="protein sequence ID" value="CUS07248.1"/>
    <property type="molecule type" value="Genomic_DNA"/>
</dbReference>
<evidence type="ECO:0000313" key="3">
    <source>
        <dbReference type="Proteomes" id="UP001412239"/>
    </source>
</evidence>
<feature type="region of interest" description="Disordered" evidence="1">
    <location>
        <begin position="1"/>
        <end position="20"/>
    </location>
</feature>
<reference evidence="2" key="1">
    <citation type="submission" date="2015-10" db="EMBL/GenBank/DDBJ databases">
        <authorList>
            <person name="Regsiter A."/>
            <person name="william w."/>
        </authorList>
    </citation>
    <scope>NUCLEOTIDE SEQUENCE</scope>
    <source>
        <strain evidence="2">Montdore</strain>
    </source>
</reference>
<organism evidence="2 3">
    <name type="scientific">Tuber aestivum</name>
    <name type="common">summer truffle</name>
    <dbReference type="NCBI Taxonomy" id="59557"/>
    <lineage>
        <taxon>Eukaryota</taxon>
        <taxon>Fungi</taxon>
        <taxon>Dikarya</taxon>
        <taxon>Ascomycota</taxon>
        <taxon>Pezizomycotina</taxon>
        <taxon>Pezizomycetes</taxon>
        <taxon>Pezizales</taxon>
        <taxon>Tuberaceae</taxon>
        <taxon>Tuber</taxon>
    </lineage>
</organism>